<dbReference type="PANTHER" id="PTHR30213:SF0">
    <property type="entry name" value="UPF0761 MEMBRANE PROTEIN YIHY"/>
    <property type="match status" value="1"/>
</dbReference>
<feature type="transmembrane region" description="Helical" evidence="7">
    <location>
        <begin position="392"/>
        <end position="411"/>
    </location>
</feature>
<accession>A0A518EMC7</accession>
<dbReference type="GO" id="GO:0005886">
    <property type="term" value="C:plasma membrane"/>
    <property type="evidence" value="ECO:0007669"/>
    <property type="project" value="UniProtKB-SubCell"/>
</dbReference>
<feature type="transmembrane region" description="Helical" evidence="7">
    <location>
        <begin position="363"/>
        <end position="380"/>
    </location>
</feature>
<evidence type="ECO:0000256" key="1">
    <source>
        <dbReference type="ARBA" id="ARBA00004651"/>
    </source>
</evidence>
<feature type="region of interest" description="Disordered" evidence="6">
    <location>
        <begin position="164"/>
        <end position="204"/>
    </location>
</feature>
<feature type="transmembrane region" description="Helical" evidence="7">
    <location>
        <begin position="104"/>
        <end position="124"/>
    </location>
</feature>
<evidence type="ECO:0000256" key="6">
    <source>
        <dbReference type="SAM" id="MobiDB-lite"/>
    </source>
</evidence>
<keyword evidence="5 7" id="KW-0472">Membrane</keyword>
<reference evidence="8 9" key="1">
    <citation type="submission" date="2019-02" db="EMBL/GenBank/DDBJ databases">
        <title>Deep-cultivation of Planctomycetes and their phenomic and genomic characterization uncovers novel biology.</title>
        <authorList>
            <person name="Wiegand S."/>
            <person name="Jogler M."/>
            <person name="Boedeker C."/>
            <person name="Pinto D."/>
            <person name="Vollmers J."/>
            <person name="Rivas-Marin E."/>
            <person name="Kohn T."/>
            <person name="Peeters S.H."/>
            <person name="Heuer A."/>
            <person name="Rast P."/>
            <person name="Oberbeckmann S."/>
            <person name="Bunk B."/>
            <person name="Jeske O."/>
            <person name="Meyerdierks A."/>
            <person name="Storesund J.E."/>
            <person name="Kallscheuer N."/>
            <person name="Luecker S."/>
            <person name="Lage O.M."/>
            <person name="Pohl T."/>
            <person name="Merkel B.J."/>
            <person name="Hornburger P."/>
            <person name="Mueller R.-W."/>
            <person name="Bruemmer F."/>
            <person name="Labrenz M."/>
            <person name="Spormann A.M."/>
            <person name="Op den Camp H."/>
            <person name="Overmann J."/>
            <person name="Amann R."/>
            <person name="Jetten M.S.M."/>
            <person name="Mascher T."/>
            <person name="Medema M.H."/>
            <person name="Devos D.P."/>
            <person name="Kaster A.-K."/>
            <person name="Ovreas L."/>
            <person name="Rohde M."/>
            <person name="Galperin M.Y."/>
            <person name="Jogler C."/>
        </authorList>
    </citation>
    <scope>NUCLEOTIDE SEQUENCE [LARGE SCALE GENOMIC DNA]</scope>
    <source>
        <strain evidence="8 9">Poly30</strain>
    </source>
</reference>
<feature type="compositionally biased region" description="Low complexity" evidence="6">
    <location>
        <begin position="164"/>
        <end position="175"/>
    </location>
</feature>
<feature type="region of interest" description="Disordered" evidence="6">
    <location>
        <begin position="1"/>
        <end position="47"/>
    </location>
</feature>
<proteinExistence type="predicted"/>
<evidence type="ECO:0000256" key="5">
    <source>
        <dbReference type="ARBA" id="ARBA00023136"/>
    </source>
</evidence>
<comment type="subcellular location">
    <subcellularLocation>
        <location evidence="1">Cell membrane</location>
        <topology evidence="1">Multi-pass membrane protein</topology>
    </subcellularLocation>
</comment>
<dbReference type="InterPro" id="IPR017039">
    <property type="entry name" value="Virul_fac_BrkB"/>
</dbReference>
<organism evidence="8 9">
    <name type="scientific">Saltatorellus ferox</name>
    <dbReference type="NCBI Taxonomy" id="2528018"/>
    <lineage>
        <taxon>Bacteria</taxon>
        <taxon>Pseudomonadati</taxon>
        <taxon>Planctomycetota</taxon>
        <taxon>Planctomycetia</taxon>
        <taxon>Planctomycetia incertae sedis</taxon>
        <taxon>Saltatorellus</taxon>
    </lineage>
</organism>
<keyword evidence="2" id="KW-1003">Cell membrane</keyword>
<feature type="compositionally biased region" description="Basic and acidic residues" evidence="6">
    <location>
        <begin position="1"/>
        <end position="12"/>
    </location>
</feature>
<evidence type="ECO:0000256" key="2">
    <source>
        <dbReference type="ARBA" id="ARBA00022475"/>
    </source>
</evidence>
<evidence type="ECO:0000256" key="4">
    <source>
        <dbReference type="ARBA" id="ARBA00022989"/>
    </source>
</evidence>
<evidence type="ECO:0000313" key="8">
    <source>
        <dbReference type="EMBL" id="QDV05237.1"/>
    </source>
</evidence>
<dbReference type="PANTHER" id="PTHR30213">
    <property type="entry name" value="INNER MEMBRANE PROTEIN YHJD"/>
    <property type="match status" value="1"/>
</dbReference>
<name>A0A518EMC7_9BACT</name>
<dbReference type="AlphaFoldDB" id="A0A518EMC7"/>
<dbReference type="EMBL" id="CP036434">
    <property type="protein sequence ID" value="QDV05237.1"/>
    <property type="molecule type" value="Genomic_DNA"/>
</dbReference>
<dbReference type="Gene3D" id="1.10.10.10">
    <property type="entry name" value="Winged helix-like DNA-binding domain superfamily/Winged helix DNA-binding domain"/>
    <property type="match status" value="1"/>
</dbReference>
<gene>
    <name evidence="8" type="ORF">Poly30_07330</name>
</gene>
<dbReference type="Proteomes" id="UP000320390">
    <property type="component" value="Chromosome"/>
</dbReference>
<protein>
    <submittedName>
        <fullName evidence="8">Uncharacterized protein</fullName>
    </submittedName>
</protein>
<dbReference type="InterPro" id="IPR036388">
    <property type="entry name" value="WH-like_DNA-bd_sf"/>
</dbReference>
<evidence type="ECO:0000256" key="3">
    <source>
        <dbReference type="ARBA" id="ARBA00022692"/>
    </source>
</evidence>
<keyword evidence="3 7" id="KW-0812">Transmembrane</keyword>
<dbReference type="Pfam" id="PF03631">
    <property type="entry name" value="Virul_fac_BrkB"/>
    <property type="match status" value="1"/>
</dbReference>
<sequence>MNELNRADEDSKPPAGAEPVTEPKGNKPAPGAPDLRGTRRLRPEPRGRIESHAVGLHTFFTRDLWSRELASLPTFRRWGYGVARVIHLTITNFVKDRCSWRAAALTYITVLSLVPMLALGFSVAKGLGAYETLLAETIIPFLDSTFGPADGAPTELEELGVTSAKPAPTPEAAPAGEQGSEIGEDTAVQDGDSSADQESGDLAPVDPARAEADFEEAIEEGLKEEFKQQGGSEVRRAIDTVLGFVQKTDVSRLGVLGLLIVVWTVIQLLGAIEKSFNDIWGVTKSRSLPRKLADYLSTIVLVPLLLVTGTGILGLVRSGWLNQYMGGGEGPVFAIFGSLAPLTVIWIGFAFAYILMPNTRTRVTSALVGGVIGGTMWQLFQFAHLKLQVGVANYNAIYSTFAALPIFLFWVHSSWMTVLLGAEAAAAHQNQARHGQLVRSRNFDLALKETIALRLAVRVTRVFLAGGQPHSMDDLAVELGCPERTIEEVSRKLERARILAIVESEPDDPALVLASDPDRVRMQHVFDALKGDALDARDLQEIGAFDEEDGPLGEAFGRFRRMQDRAEENLSLRELARTGNGTALLSE</sequence>
<feature type="transmembrane region" description="Helical" evidence="7">
    <location>
        <begin position="292"/>
        <end position="313"/>
    </location>
</feature>
<evidence type="ECO:0000256" key="7">
    <source>
        <dbReference type="SAM" id="Phobius"/>
    </source>
</evidence>
<feature type="transmembrane region" description="Helical" evidence="7">
    <location>
        <begin position="253"/>
        <end position="272"/>
    </location>
</feature>
<keyword evidence="4 7" id="KW-1133">Transmembrane helix</keyword>
<keyword evidence="9" id="KW-1185">Reference proteome</keyword>
<dbReference type="NCBIfam" id="TIGR00765">
    <property type="entry name" value="yihY_not_rbn"/>
    <property type="match status" value="1"/>
</dbReference>
<evidence type="ECO:0000313" key="9">
    <source>
        <dbReference type="Proteomes" id="UP000320390"/>
    </source>
</evidence>
<feature type="transmembrane region" description="Helical" evidence="7">
    <location>
        <begin position="333"/>
        <end position="356"/>
    </location>
</feature>